<evidence type="ECO:0000313" key="2">
    <source>
        <dbReference type="Proteomes" id="UP000805193"/>
    </source>
</evidence>
<reference evidence="1 2" key="1">
    <citation type="journal article" date="2020" name="Cell">
        <title>Large-Scale Comparative Analyses of Tick Genomes Elucidate Their Genetic Diversity and Vector Capacities.</title>
        <authorList>
            <consortium name="Tick Genome and Microbiome Consortium (TIGMIC)"/>
            <person name="Jia N."/>
            <person name="Wang J."/>
            <person name="Shi W."/>
            <person name="Du L."/>
            <person name="Sun Y."/>
            <person name="Zhan W."/>
            <person name="Jiang J.F."/>
            <person name="Wang Q."/>
            <person name="Zhang B."/>
            <person name="Ji P."/>
            <person name="Bell-Sakyi L."/>
            <person name="Cui X.M."/>
            <person name="Yuan T.T."/>
            <person name="Jiang B.G."/>
            <person name="Yang W.F."/>
            <person name="Lam T.T."/>
            <person name="Chang Q.C."/>
            <person name="Ding S.J."/>
            <person name="Wang X.J."/>
            <person name="Zhu J.G."/>
            <person name="Ruan X.D."/>
            <person name="Zhao L."/>
            <person name="Wei J.T."/>
            <person name="Ye R.Z."/>
            <person name="Que T.C."/>
            <person name="Du C.H."/>
            <person name="Zhou Y.H."/>
            <person name="Cheng J.X."/>
            <person name="Dai P.F."/>
            <person name="Guo W.B."/>
            <person name="Han X.H."/>
            <person name="Huang E.J."/>
            <person name="Li L.F."/>
            <person name="Wei W."/>
            <person name="Gao Y.C."/>
            <person name="Liu J.Z."/>
            <person name="Shao H.Z."/>
            <person name="Wang X."/>
            <person name="Wang C.C."/>
            <person name="Yang T.C."/>
            <person name="Huo Q.B."/>
            <person name="Li W."/>
            <person name="Chen H.Y."/>
            <person name="Chen S.E."/>
            <person name="Zhou L.G."/>
            <person name="Ni X.B."/>
            <person name="Tian J.H."/>
            <person name="Sheng Y."/>
            <person name="Liu T."/>
            <person name="Pan Y.S."/>
            <person name="Xia L.Y."/>
            <person name="Li J."/>
            <person name="Zhao F."/>
            <person name="Cao W.C."/>
        </authorList>
    </citation>
    <scope>NUCLEOTIDE SEQUENCE [LARGE SCALE GENOMIC DNA]</scope>
    <source>
        <strain evidence="1">Iper-2018</strain>
    </source>
</reference>
<proteinExistence type="predicted"/>
<gene>
    <name evidence="1" type="ORF">HPB47_008185</name>
</gene>
<protein>
    <submittedName>
        <fullName evidence="1">Uncharacterized protein</fullName>
    </submittedName>
</protein>
<dbReference type="EMBL" id="JABSTQ010011158">
    <property type="protein sequence ID" value="KAG0414642.1"/>
    <property type="molecule type" value="Genomic_DNA"/>
</dbReference>
<comment type="caution">
    <text evidence="1">The sequence shown here is derived from an EMBL/GenBank/DDBJ whole genome shotgun (WGS) entry which is preliminary data.</text>
</comment>
<accession>A0AC60P5S7</accession>
<keyword evidence="2" id="KW-1185">Reference proteome</keyword>
<organism evidence="1 2">
    <name type="scientific">Ixodes persulcatus</name>
    <name type="common">Taiga tick</name>
    <dbReference type="NCBI Taxonomy" id="34615"/>
    <lineage>
        <taxon>Eukaryota</taxon>
        <taxon>Metazoa</taxon>
        <taxon>Ecdysozoa</taxon>
        <taxon>Arthropoda</taxon>
        <taxon>Chelicerata</taxon>
        <taxon>Arachnida</taxon>
        <taxon>Acari</taxon>
        <taxon>Parasitiformes</taxon>
        <taxon>Ixodida</taxon>
        <taxon>Ixodoidea</taxon>
        <taxon>Ixodidae</taxon>
        <taxon>Ixodinae</taxon>
        <taxon>Ixodes</taxon>
    </lineage>
</organism>
<evidence type="ECO:0000313" key="1">
    <source>
        <dbReference type="EMBL" id="KAG0414642.1"/>
    </source>
</evidence>
<sequence length="325" mass="36663">MARPASEECPLGISWHDTAWIQALEPGNVMDYFSERSNPFYDRTCNNEIVKMQRLSADQLSQMTGLEYILLHAQEPILYVVRKQHRHSPSQVTPLADYYVLAGVVYQAPDLGAVLNSRLLATAHSLDPGSGARQRDGLLLGKEQPVLRPHMQQRDSQMQRLSADQLSQMTGLEYILLHAQEPILYVVRKQHRHSPSQVTPLADYYVLAGVVYQAPDLGAVLNSRLLATAHRLQAALDESLSFARYHPFRGYWWQFPDGRPQPKPPAKHAPGSIFQRRRVDLLLAELAANFPPKQHEEAAKQETPAPRPEPSQAKPARGEKRPRLA</sequence>
<name>A0AC60P5S7_IXOPE</name>
<dbReference type="Proteomes" id="UP000805193">
    <property type="component" value="Unassembled WGS sequence"/>
</dbReference>